<protein>
    <recommendedName>
        <fullName evidence="2">AAA+ ATPase domain-containing protein</fullName>
    </recommendedName>
</protein>
<keyword evidence="4" id="KW-1185">Reference proteome</keyword>
<organism evidence="3 4">
    <name type="scientific">Scytalidium lignicola</name>
    <name type="common">Hyphomycete</name>
    <dbReference type="NCBI Taxonomy" id="5539"/>
    <lineage>
        <taxon>Eukaryota</taxon>
        <taxon>Fungi</taxon>
        <taxon>Dikarya</taxon>
        <taxon>Ascomycota</taxon>
        <taxon>Pezizomycotina</taxon>
        <taxon>Leotiomycetes</taxon>
        <taxon>Leotiomycetes incertae sedis</taxon>
        <taxon>Scytalidium</taxon>
    </lineage>
</organism>
<dbReference type="GO" id="GO:0003723">
    <property type="term" value="F:RNA binding"/>
    <property type="evidence" value="ECO:0007669"/>
    <property type="project" value="TreeGrafter"/>
</dbReference>
<dbReference type="GO" id="GO:0016887">
    <property type="term" value="F:ATP hydrolysis activity"/>
    <property type="evidence" value="ECO:0007669"/>
    <property type="project" value="InterPro"/>
</dbReference>
<dbReference type="Pfam" id="PF00004">
    <property type="entry name" value="AAA"/>
    <property type="match status" value="1"/>
</dbReference>
<dbReference type="Proteomes" id="UP000258309">
    <property type="component" value="Unassembled WGS sequence"/>
</dbReference>
<feature type="domain" description="AAA+ ATPase" evidence="2">
    <location>
        <begin position="228"/>
        <end position="356"/>
    </location>
</feature>
<dbReference type="InterPro" id="IPR003593">
    <property type="entry name" value="AAA+_ATPase"/>
</dbReference>
<dbReference type="GO" id="GO:0042254">
    <property type="term" value="P:ribosome biogenesis"/>
    <property type="evidence" value="ECO:0007669"/>
    <property type="project" value="TreeGrafter"/>
</dbReference>
<dbReference type="InterPro" id="IPR003959">
    <property type="entry name" value="ATPase_AAA_core"/>
</dbReference>
<accession>A0A3E2H591</accession>
<reference evidence="3 4" key="1">
    <citation type="submission" date="2018-05" db="EMBL/GenBank/DDBJ databases">
        <title>Draft genome sequence of Scytalidium lignicola DSM 105466, a ubiquitous saprotrophic fungus.</title>
        <authorList>
            <person name="Buettner E."/>
            <person name="Gebauer A.M."/>
            <person name="Hofrichter M."/>
            <person name="Liers C."/>
            <person name="Kellner H."/>
        </authorList>
    </citation>
    <scope>NUCLEOTIDE SEQUENCE [LARGE SCALE GENOMIC DNA]</scope>
    <source>
        <strain evidence="3 4">DSM 105466</strain>
    </source>
</reference>
<dbReference type="GO" id="GO:1990275">
    <property type="term" value="F:preribosome binding"/>
    <property type="evidence" value="ECO:0007669"/>
    <property type="project" value="TreeGrafter"/>
</dbReference>
<dbReference type="EMBL" id="NCSJ02000163">
    <property type="protein sequence ID" value="RFU28451.1"/>
    <property type="molecule type" value="Genomic_DNA"/>
</dbReference>
<feature type="non-terminal residue" evidence="3">
    <location>
        <position position="1"/>
    </location>
</feature>
<evidence type="ECO:0000256" key="1">
    <source>
        <dbReference type="SAM" id="MobiDB-lite"/>
    </source>
</evidence>
<dbReference type="OrthoDB" id="2115716at2759"/>
<dbReference type="GO" id="GO:0005524">
    <property type="term" value="F:ATP binding"/>
    <property type="evidence" value="ECO:0007669"/>
    <property type="project" value="InterPro"/>
</dbReference>
<dbReference type="AlphaFoldDB" id="A0A3E2H591"/>
<sequence>MDTKISRPLSANDRTESLLLGAREHFGGPRTSTELIFLELLKEAYPECKVVCTLASKCDLLGYSAAGYATAEIDLDQSIDITRSYKEPGARLKKEPGVLNNHVRFGKWKYIWQDFEFAVYEVEYTPDFRHPVRLFFLLEQSSPAANEEGVSTIDQLLLAAGAWSSELHEEIYVFDDAYWTKDRELWESVQGSSWDNVILNPEMKNNLMTDVNSFFDNQKLYKKLAVPWKRGLIFHGIPGNGKTLSIKAIINALQAREEPVPSLYVKSFDNCKGKKFSIREIFKKARIMAPCLLIFEDIDSLVEEKTRSYFLNEVDGLESNEGILMIGSTNHLNHLDPAISKRPSRFDRKYHFKLPNEDERAAYVRFWQSKLDGSDMVSFPDEVVDVVAKWTEGFSFAYLKELFVITLLTIARGGEVGDDTAAEDNAQSESGSSTDGTVVISNEDAQEAAKADKIDETKQQNPSLPAKDGEKIGEGAPATPTPPAKKRTVPVVPIPEHIQDNIILKIIHRQTKSLLEEMDNTKEDDWPSDKRRGIGFADPNMMLYEQMKRMASCD</sequence>
<dbReference type="STRING" id="5539.A0A3E2H591"/>
<dbReference type="GO" id="GO:0005634">
    <property type="term" value="C:nucleus"/>
    <property type="evidence" value="ECO:0007669"/>
    <property type="project" value="TreeGrafter"/>
</dbReference>
<name>A0A3E2H591_SCYLI</name>
<dbReference type="InterPro" id="IPR027417">
    <property type="entry name" value="P-loop_NTPase"/>
</dbReference>
<dbReference type="OMA" id="KYHFKLP"/>
<dbReference type="SMART" id="SM00382">
    <property type="entry name" value="AAA"/>
    <property type="match status" value="1"/>
</dbReference>
<dbReference type="PANTHER" id="PTHR23077">
    <property type="entry name" value="AAA-FAMILY ATPASE"/>
    <property type="match status" value="1"/>
</dbReference>
<dbReference type="SUPFAM" id="SSF52540">
    <property type="entry name" value="P-loop containing nucleoside triphosphate hydrolases"/>
    <property type="match status" value="1"/>
</dbReference>
<dbReference type="InterPro" id="IPR050168">
    <property type="entry name" value="AAA_ATPase_domain"/>
</dbReference>
<feature type="compositionally biased region" description="Polar residues" evidence="1">
    <location>
        <begin position="425"/>
        <end position="440"/>
    </location>
</feature>
<gene>
    <name evidence="3" type="ORF">B7463_g7883</name>
</gene>
<feature type="non-terminal residue" evidence="3">
    <location>
        <position position="554"/>
    </location>
</feature>
<dbReference type="CDD" id="cd19481">
    <property type="entry name" value="RecA-like_protease"/>
    <property type="match status" value="1"/>
</dbReference>
<dbReference type="Gene3D" id="3.40.50.300">
    <property type="entry name" value="P-loop containing nucleotide triphosphate hydrolases"/>
    <property type="match status" value="1"/>
</dbReference>
<evidence type="ECO:0000259" key="2">
    <source>
        <dbReference type="SMART" id="SM00382"/>
    </source>
</evidence>
<dbReference type="PANTHER" id="PTHR23077:SF132">
    <property type="entry name" value="ATP-DEPENDENT ZN PROTEASE"/>
    <property type="match status" value="1"/>
</dbReference>
<feature type="compositionally biased region" description="Basic and acidic residues" evidence="1">
    <location>
        <begin position="447"/>
        <end position="458"/>
    </location>
</feature>
<feature type="region of interest" description="Disordered" evidence="1">
    <location>
        <begin position="419"/>
        <end position="488"/>
    </location>
</feature>
<evidence type="ECO:0000313" key="3">
    <source>
        <dbReference type="EMBL" id="RFU28451.1"/>
    </source>
</evidence>
<proteinExistence type="predicted"/>
<comment type="caution">
    <text evidence="3">The sequence shown here is derived from an EMBL/GenBank/DDBJ whole genome shotgun (WGS) entry which is preliminary data.</text>
</comment>
<evidence type="ECO:0000313" key="4">
    <source>
        <dbReference type="Proteomes" id="UP000258309"/>
    </source>
</evidence>